<protein>
    <recommendedName>
        <fullName evidence="1">Lon protease AAA domain-containing protein</fullName>
    </recommendedName>
</protein>
<dbReference type="Pfam" id="PF13654">
    <property type="entry name" value="AAA_32"/>
    <property type="match status" value="1"/>
</dbReference>
<reference evidence="2" key="1">
    <citation type="journal article" date="2014" name="Front. Microbiol.">
        <title>High frequency of phylogenetically diverse reductive dehalogenase-homologous genes in deep subseafloor sedimentary metagenomes.</title>
        <authorList>
            <person name="Kawai M."/>
            <person name="Futagami T."/>
            <person name="Toyoda A."/>
            <person name="Takaki Y."/>
            <person name="Nishi S."/>
            <person name="Hori S."/>
            <person name="Arai W."/>
            <person name="Tsubouchi T."/>
            <person name="Morono Y."/>
            <person name="Uchiyama I."/>
            <person name="Ito T."/>
            <person name="Fujiyama A."/>
            <person name="Inagaki F."/>
            <person name="Takami H."/>
        </authorList>
    </citation>
    <scope>NUCLEOTIDE SEQUENCE</scope>
    <source>
        <strain evidence="2">Expedition CK06-06</strain>
    </source>
</reference>
<organism evidence="2">
    <name type="scientific">marine sediment metagenome</name>
    <dbReference type="NCBI Taxonomy" id="412755"/>
    <lineage>
        <taxon>unclassified sequences</taxon>
        <taxon>metagenomes</taxon>
        <taxon>ecological metagenomes</taxon>
    </lineage>
</organism>
<proteinExistence type="predicted"/>
<gene>
    <name evidence="2" type="ORF">S12H4_10577</name>
</gene>
<feature type="non-terminal residue" evidence="2">
    <location>
        <position position="93"/>
    </location>
</feature>
<feature type="domain" description="Lon protease AAA" evidence="1">
    <location>
        <begin position="21"/>
        <end position="92"/>
    </location>
</feature>
<dbReference type="InterPro" id="IPR041699">
    <property type="entry name" value="AAA_32"/>
</dbReference>
<comment type="caution">
    <text evidence="2">The sequence shown here is derived from an EMBL/GenBank/DDBJ whole genome shotgun (WGS) entry which is preliminary data.</text>
</comment>
<name>X1Q6Z9_9ZZZZ</name>
<dbReference type="Gene3D" id="3.40.50.300">
    <property type="entry name" value="P-loop containing nucleotide triphosphate hydrolases"/>
    <property type="match status" value="1"/>
</dbReference>
<sequence>MSKIPLKKYEVNVIIDNSSLQGAPVIIEHNPTYRNLFGRIEKEAQLGVLTTDFTMIHAGSLHKANGGFLVLTVEELLKNLFSWEGLKTALMNG</sequence>
<dbReference type="InterPro" id="IPR027417">
    <property type="entry name" value="P-loop_NTPase"/>
</dbReference>
<evidence type="ECO:0000259" key="1">
    <source>
        <dbReference type="Pfam" id="PF13654"/>
    </source>
</evidence>
<accession>X1Q6Z9</accession>
<dbReference type="EMBL" id="BARW01004550">
    <property type="protein sequence ID" value="GAI64297.1"/>
    <property type="molecule type" value="Genomic_DNA"/>
</dbReference>
<dbReference type="AlphaFoldDB" id="X1Q6Z9"/>
<evidence type="ECO:0000313" key="2">
    <source>
        <dbReference type="EMBL" id="GAI64297.1"/>
    </source>
</evidence>